<keyword evidence="4" id="KW-1185">Reference proteome</keyword>
<organism evidence="3 4">
    <name type="scientific">Actinoalloteichus hymeniacidonis</name>
    <dbReference type="NCBI Taxonomy" id="340345"/>
    <lineage>
        <taxon>Bacteria</taxon>
        <taxon>Bacillati</taxon>
        <taxon>Actinomycetota</taxon>
        <taxon>Actinomycetes</taxon>
        <taxon>Pseudonocardiales</taxon>
        <taxon>Pseudonocardiaceae</taxon>
        <taxon>Actinoalloteichus</taxon>
    </lineage>
</organism>
<keyword evidence="2" id="KW-0472">Membrane</keyword>
<accession>A0AAC9HTR4</accession>
<evidence type="ECO:0000256" key="1">
    <source>
        <dbReference type="SAM" id="MobiDB-lite"/>
    </source>
</evidence>
<feature type="compositionally biased region" description="Low complexity" evidence="1">
    <location>
        <begin position="252"/>
        <end position="271"/>
    </location>
</feature>
<feature type="transmembrane region" description="Helical" evidence="2">
    <location>
        <begin position="288"/>
        <end position="307"/>
    </location>
</feature>
<dbReference type="Proteomes" id="UP000095210">
    <property type="component" value="Chromosome"/>
</dbReference>
<protein>
    <submittedName>
        <fullName evidence="3">Uncharacterized protein</fullName>
    </submittedName>
</protein>
<evidence type="ECO:0000313" key="4">
    <source>
        <dbReference type="Proteomes" id="UP000095210"/>
    </source>
</evidence>
<feature type="region of interest" description="Disordered" evidence="1">
    <location>
        <begin position="244"/>
        <end position="281"/>
    </location>
</feature>
<dbReference type="KEGG" id="ahm:TL08_22240"/>
<dbReference type="AlphaFoldDB" id="A0AAC9HTR4"/>
<sequence>MRLIRLGADPSVISVDIRATLSSWGKGNALVGGVAVLGGTPTGAHRSVDAVIIRPSGLTLVVGVDLPDPALKLDAPLGRRWRVDGWLLTRNDESPNPAADAVELAKAVRERSYIVGAQNAPLTTVIAIGPYVEQVLQPEEDVARGFRALHPSPPSMLGALRASTQAPTPLRIDQVRQLLTALFPGQEKLAPEALGETELLAEGFVAEAGDAPTVALPQHIGLGAAPTASGVVVTEAAPVAALEHRGAGGPGVTPQAAPAAQAGPVAPAGRPNTVRPAPTGSRGVRGQLVLAAVIAAVVLGVMTVLVVDSSRGASSDTEPEHTEVVSADGIDFIVRGSDTTEDCAEHSYGDAAVWLAENPCTELTRGLYQAETPEAAIAASVLVFPDESAAADFDELVNGAGRGAVSDLVRDGQGWQGGPESFDNAAFVTARDGARLRIAQAVWLDEPSAPDDTELVELAETGLILTEG</sequence>
<evidence type="ECO:0000313" key="3">
    <source>
        <dbReference type="EMBL" id="AOS65230.1"/>
    </source>
</evidence>
<name>A0AAC9HTR4_9PSEU</name>
<dbReference type="RefSeq" id="WP_069851744.1">
    <property type="nucleotide sequence ID" value="NZ_CP014859.1"/>
</dbReference>
<gene>
    <name evidence="3" type="ORF">TL08_22240</name>
</gene>
<reference evidence="4" key="1">
    <citation type="submission" date="2016-03" db="EMBL/GenBank/DDBJ databases">
        <title>Complete genome sequence of the type strain Actinoalloteichus hymeniacidonis DSM 45092.</title>
        <authorList>
            <person name="Schaffert L."/>
            <person name="Albersmeier A."/>
            <person name="Winkler A."/>
            <person name="Kalinowski J."/>
            <person name="Zotchev S."/>
            <person name="Ruckert C."/>
        </authorList>
    </citation>
    <scope>NUCLEOTIDE SEQUENCE [LARGE SCALE GENOMIC DNA]</scope>
    <source>
        <strain evidence="4">HPA177(T) (DSM 45092(T))</strain>
    </source>
</reference>
<keyword evidence="2" id="KW-0812">Transmembrane</keyword>
<dbReference type="EMBL" id="CP014859">
    <property type="protein sequence ID" value="AOS65230.1"/>
    <property type="molecule type" value="Genomic_DNA"/>
</dbReference>
<proteinExistence type="predicted"/>
<keyword evidence="2" id="KW-1133">Transmembrane helix</keyword>
<evidence type="ECO:0000256" key="2">
    <source>
        <dbReference type="SAM" id="Phobius"/>
    </source>
</evidence>